<keyword evidence="1" id="KW-0812">Transmembrane</keyword>
<name>A0ABN7UBT3_GIGMA</name>
<evidence type="ECO:0000313" key="2">
    <source>
        <dbReference type="EMBL" id="CAG8557808.1"/>
    </source>
</evidence>
<accession>A0ABN7UBT3</accession>
<protein>
    <submittedName>
        <fullName evidence="2">9046_t:CDS:1</fullName>
    </submittedName>
</protein>
<dbReference type="EMBL" id="CAJVQB010001979">
    <property type="protein sequence ID" value="CAG8557808.1"/>
    <property type="molecule type" value="Genomic_DNA"/>
</dbReference>
<gene>
    <name evidence="2" type="ORF">GMARGA_LOCUS4869</name>
</gene>
<keyword evidence="1" id="KW-1133">Transmembrane helix</keyword>
<comment type="caution">
    <text evidence="2">The sequence shown here is derived from an EMBL/GenBank/DDBJ whole genome shotgun (WGS) entry which is preliminary data.</text>
</comment>
<feature type="transmembrane region" description="Helical" evidence="1">
    <location>
        <begin position="16"/>
        <end position="35"/>
    </location>
</feature>
<evidence type="ECO:0000256" key="1">
    <source>
        <dbReference type="SAM" id="Phobius"/>
    </source>
</evidence>
<sequence length="114" mass="13103">MQEYLIVPIGSIDLDTLLPVVIIYANLAMVHILGLKIHMINSDFFSPGRQRVRYGNVIKVQINVLENDIGGTIFYFRITVNTYIELVEYGICTYDYEDSYRGIVITPLSHIKNF</sequence>
<organism evidence="2 3">
    <name type="scientific">Gigaspora margarita</name>
    <dbReference type="NCBI Taxonomy" id="4874"/>
    <lineage>
        <taxon>Eukaryota</taxon>
        <taxon>Fungi</taxon>
        <taxon>Fungi incertae sedis</taxon>
        <taxon>Mucoromycota</taxon>
        <taxon>Glomeromycotina</taxon>
        <taxon>Glomeromycetes</taxon>
        <taxon>Diversisporales</taxon>
        <taxon>Gigasporaceae</taxon>
        <taxon>Gigaspora</taxon>
    </lineage>
</organism>
<keyword evidence="3" id="KW-1185">Reference proteome</keyword>
<dbReference type="Proteomes" id="UP000789901">
    <property type="component" value="Unassembled WGS sequence"/>
</dbReference>
<evidence type="ECO:0000313" key="3">
    <source>
        <dbReference type="Proteomes" id="UP000789901"/>
    </source>
</evidence>
<reference evidence="2 3" key="1">
    <citation type="submission" date="2021-06" db="EMBL/GenBank/DDBJ databases">
        <authorList>
            <person name="Kallberg Y."/>
            <person name="Tangrot J."/>
            <person name="Rosling A."/>
        </authorList>
    </citation>
    <scope>NUCLEOTIDE SEQUENCE [LARGE SCALE GENOMIC DNA]</scope>
    <source>
        <strain evidence="2 3">120-4 pot B 10/14</strain>
    </source>
</reference>
<keyword evidence="1" id="KW-0472">Membrane</keyword>
<proteinExistence type="predicted"/>